<evidence type="ECO:0000256" key="1">
    <source>
        <dbReference type="PIRSR" id="PIRSR000705-1"/>
    </source>
</evidence>
<dbReference type="PIRSF" id="PIRSF000705">
    <property type="entry name" value="DNK"/>
    <property type="match status" value="1"/>
</dbReference>
<feature type="binding site" evidence="3">
    <location>
        <begin position="29"/>
        <end position="37"/>
    </location>
    <ligand>
        <name>ATP</name>
        <dbReference type="ChEBI" id="CHEBI:30616"/>
    </ligand>
</feature>
<feature type="binding site" evidence="2">
    <location>
        <position position="52"/>
    </location>
    <ligand>
        <name>substrate</name>
    </ligand>
</feature>
<dbReference type="Gene3D" id="3.40.50.300">
    <property type="entry name" value="P-loop containing nucleotide triphosphate hydrolases"/>
    <property type="match status" value="1"/>
</dbReference>
<sequence>MAFQELCSNLSKFDKYSLLGTDKKISIEGNISAGKSTLLNILSDNGYNVVQEPLEQWRRKISGTNLLEKLYKDPSRWGYTFQAHAFWTRIKTYIDALNKNKGNIILERSVFSDKYVFATALHDLGYIDDTEWVIYNEYSKWMTEFMDIKIDGIIYLKTSPDTCYKRMLNRARTEENNVKIDYLNRIHDNHEKWLSKNNKHEFKVPVLEINGDSDFINDNKKRVSILNDIYDFISGLYI</sequence>
<dbReference type="InterPro" id="IPR031314">
    <property type="entry name" value="DNK_dom"/>
</dbReference>
<dbReference type="GO" id="GO:0005524">
    <property type="term" value="F:ATP binding"/>
    <property type="evidence" value="ECO:0007669"/>
    <property type="project" value="UniProtKB-KW"/>
</dbReference>
<dbReference type="Proteomes" id="UP000101521">
    <property type="component" value="Segment"/>
</dbReference>
<dbReference type="GO" id="GO:0019136">
    <property type="term" value="F:deoxynucleoside kinase activity"/>
    <property type="evidence" value="ECO:0007669"/>
    <property type="project" value="InterPro"/>
</dbReference>
<evidence type="ECO:0000313" key="6">
    <source>
        <dbReference type="Proteomes" id="UP000101521"/>
    </source>
</evidence>
<dbReference type="RefSeq" id="YP_009046381.1">
    <property type="nucleotide sequence ID" value="NC_024447.1"/>
</dbReference>
<proteinExistence type="predicted"/>
<reference evidence="5 6" key="1">
    <citation type="journal article" date="2014" name="BMC Genomics">
        <title>The complete genome sequences of poxviruses isolated from a penguin and a pigeon in South Africa and comparison to other sequenced avipoxviruses.</title>
        <authorList>
            <person name="Offerman K."/>
            <person name="Carulei O."/>
            <person name="van der Walt A.P."/>
            <person name="Douglass N."/>
            <person name="Williamson A.L."/>
        </authorList>
    </citation>
    <scope>NUCLEOTIDE SEQUENCE [LARGE SCALE GENOMIC DNA]</scope>
    <source>
        <strain evidence="5">FeP2</strain>
    </source>
</reference>
<name>A0A068EKX7_9POXV</name>
<evidence type="ECO:0000259" key="4">
    <source>
        <dbReference type="Pfam" id="PF01712"/>
    </source>
</evidence>
<dbReference type="InterPro" id="IPR050566">
    <property type="entry name" value="Deoxyribonucleoside_kinase"/>
</dbReference>
<feature type="active site" description="Proton acceptor" evidence="1">
    <location>
        <position position="107"/>
    </location>
</feature>
<dbReference type="GeneID" id="19737878"/>
<feature type="domain" description="Deoxynucleoside kinase" evidence="4">
    <location>
        <begin position="25"/>
        <end position="233"/>
    </location>
</feature>
<dbReference type="CDD" id="cd01673">
    <property type="entry name" value="dNK"/>
    <property type="match status" value="1"/>
</dbReference>
<dbReference type="Pfam" id="PF01712">
    <property type="entry name" value="dNK"/>
    <property type="match status" value="1"/>
</dbReference>
<dbReference type="SUPFAM" id="SSF52540">
    <property type="entry name" value="P-loop containing nucleoside triphosphate hydrolases"/>
    <property type="match status" value="1"/>
</dbReference>
<dbReference type="InterPro" id="IPR002624">
    <property type="entry name" value="DCK/DGK"/>
</dbReference>
<organism evidence="5 6">
    <name type="scientific">Pigeonpox virus</name>
    <dbReference type="NCBI Taxonomy" id="10264"/>
    <lineage>
        <taxon>Viruses</taxon>
        <taxon>Varidnaviria</taxon>
        <taxon>Bamfordvirae</taxon>
        <taxon>Nucleocytoviricota</taxon>
        <taxon>Pokkesviricetes</taxon>
        <taxon>Chitovirales</taxon>
        <taxon>Poxviridae</taxon>
        <taxon>Chordopoxvirinae</taxon>
        <taxon>Avipoxvirus</taxon>
        <taxon>Avipoxvirus pigeonpox</taxon>
    </lineage>
</organism>
<dbReference type="EMBL" id="KJ801920">
    <property type="protein sequence ID" value="AID46657.1"/>
    <property type="molecule type" value="Genomic_DNA"/>
</dbReference>
<feature type="binding site" evidence="2">
    <location>
        <position position="82"/>
    </location>
    <ligand>
        <name>substrate</name>
    </ligand>
</feature>
<feature type="binding site" evidence="2">
    <location>
        <position position="175"/>
    </location>
    <ligand>
        <name>substrate</name>
    </ligand>
</feature>
<keyword evidence="6" id="KW-1185">Reference proteome</keyword>
<evidence type="ECO:0000256" key="3">
    <source>
        <dbReference type="PIRSR" id="PIRSR000705-3"/>
    </source>
</evidence>
<evidence type="ECO:0000313" key="5">
    <source>
        <dbReference type="EMBL" id="AID46657.1"/>
    </source>
</evidence>
<feature type="binding site" evidence="2">
    <location>
        <position position="113"/>
    </location>
    <ligand>
        <name>substrate</name>
    </ligand>
</feature>
<feature type="binding site" evidence="2">
    <location>
        <position position="71"/>
    </location>
    <ligand>
        <name>substrate</name>
    </ligand>
</feature>
<protein>
    <submittedName>
        <fullName evidence="5">Dck</fullName>
    </submittedName>
</protein>
<evidence type="ECO:0000256" key="2">
    <source>
        <dbReference type="PIRSR" id="PIRSR000705-2"/>
    </source>
</evidence>
<dbReference type="KEGG" id="vg:19737878"/>
<accession>A0A068EKX7</accession>
<keyword evidence="3" id="KW-0547">Nucleotide-binding</keyword>
<feature type="binding site" evidence="3">
    <location>
        <begin position="166"/>
        <end position="170"/>
    </location>
    <ligand>
        <name>ATP</name>
        <dbReference type="ChEBI" id="CHEBI:30616"/>
    </ligand>
</feature>
<keyword evidence="3" id="KW-0067">ATP-binding</keyword>
<dbReference type="PANTHER" id="PTHR10513">
    <property type="entry name" value="DEOXYNUCLEOSIDE KINASE"/>
    <property type="match status" value="1"/>
</dbReference>
<dbReference type="InterPro" id="IPR027417">
    <property type="entry name" value="P-loop_NTPase"/>
</dbReference>
<gene>
    <name evidence="5" type="ORF">fep_153</name>
</gene>
<feature type="binding site" evidence="2">
    <location>
        <position position="108"/>
    </location>
    <ligand>
        <name>substrate</name>
    </ligand>
</feature>
<dbReference type="PANTHER" id="PTHR10513:SF35">
    <property type="entry name" value="DEOXYADENOSINE KINASE"/>
    <property type="match status" value="1"/>
</dbReference>